<keyword evidence="7" id="KW-0539">Nucleus</keyword>
<reference evidence="11" key="1">
    <citation type="submission" date="2023-07" db="EMBL/GenBank/DDBJ databases">
        <title>Black Yeasts Isolated from many extreme environments.</title>
        <authorList>
            <person name="Coleine C."/>
            <person name="Stajich J.E."/>
            <person name="Selbmann L."/>
        </authorList>
    </citation>
    <scope>NUCLEOTIDE SEQUENCE</scope>
    <source>
        <strain evidence="11">CCFEE 5485</strain>
    </source>
</reference>
<dbReference type="PROSITE" id="PS50157">
    <property type="entry name" value="ZINC_FINGER_C2H2_2"/>
    <property type="match status" value="1"/>
</dbReference>
<evidence type="ECO:0000256" key="9">
    <source>
        <dbReference type="SAM" id="MobiDB-lite"/>
    </source>
</evidence>
<feature type="compositionally biased region" description="Low complexity" evidence="9">
    <location>
        <begin position="506"/>
        <end position="521"/>
    </location>
</feature>
<dbReference type="AlphaFoldDB" id="A0AAE0WP89"/>
<dbReference type="PANTHER" id="PTHR46179">
    <property type="entry name" value="ZINC FINGER PROTEIN"/>
    <property type="match status" value="1"/>
</dbReference>
<keyword evidence="6" id="KW-0804">Transcription</keyword>
<name>A0AAE0WP89_9PEZI</name>
<dbReference type="Proteomes" id="UP001274830">
    <property type="component" value="Unassembled WGS sequence"/>
</dbReference>
<keyword evidence="2" id="KW-0479">Metal-binding</keyword>
<evidence type="ECO:0000256" key="8">
    <source>
        <dbReference type="PROSITE-ProRule" id="PRU00042"/>
    </source>
</evidence>
<keyword evidence="5" id="KW-0805">Transcription regulation</keyword>
<keyword evidence="3 8" id="KW-0863">Zinc-finger</keyword>
<dbReference type="GO" id="GO:0006357">
    <property type="term" value="P:regulation of transcription by RNA polymerase II"/>
    <property type="evidence" value="ECO:0007669"/>
    <property type="project" value="TreeGrafter"/>
</dbReference>
<evidence type="ECO:0000313" key="12">
    <source>
        <dbReference type="Proteomes" id="UP001274830"/>
    </source>
</evidence>
<feature type="region of interest" description="Disordered" evidence="9">
    <location>
        <begin position="477"/>
        <end position="534"/>
    </location>
</feature>
<dbReference type="InterPro" id="IPR013087">
    <property type="entry name" value="Znf_C2H2_type"/>
</dbReference>
<evidence type="ECO:0000259" key="10">
    <source>
        <dbReference type="PROSITE" id="PS50157"/>
    </source>
</evidence>
<comment type="caution">
    <text evidence="11">The sequence shown here is derived from an EMBL/GenBank/DDBJ whole genome shotgun (WGS) entry which is preliminary data.</text>
</comment>
<dbReference type="SUPFAM" id="SSF57667">
    <property type="entry name" value="beta-beta-alpha zinc fingers"/>
    <property type="match status" value="1"/>
</dbReference>
<dbReference type="PROSITE" id="PS00028">
    <property type="entry name" value="ZINC_FINGER_C2H2_1"/>
    <property type="match status" value="1"/>
</dbReference>
<evidence type="ECO:0000256" key="3">
    <source>
        <dbReference type="ARBA" id="ARBA00022771"/>
    </source>
</evidence>
<protein>
    <recommendedName>
        <fullName evidence="10">C2H2-type domain-containing protein</fullName>
    </recommendedName>
</protein>
<evidence type="ECO:0000256" key="4">
    <source>
        <dbReference type="ARBA" id="ARBA00022833"/>
    </source>
</evidence>
<organism evidence="11 12">
    <name type="scientific">Recurvomyces mirabilis</name>
    <dbReference type="NCBI Taxonomy" id="574656"/>
    <lineage>
        <taxon>Eukaryota</taxon>
        <taxon>Fungi</taxon>
        <taxon>Dikarya</taxon>
        <taxon>Ascomycota</taxon>
        <taxon>Pezizomycotina</taxon>
        <taxon>Dothideomycetes</taxon>
        <taxon>Dothideomycetidae</taxon>
        <taxon>Mycosphaerellales</taxon>
        <taxon>Teratosphaeriaceae</taxon>
        <taxon>Recurvomyces</taxon>
    </lineage>
</organism>
<dbReference type="SMART" id="SM00355">
    <property type="entry name" value="ZnF_C2H2"/>
    <property type="match status" value="3"/>
</dbReference>
<dbReference type="GO" id="GO:0005634">
    <property type="term" value="C:nucleus"/>
    <property type="evidence" value="ECO:0007669"/>
    <property type="project" value="UniProtKB-SubCell"/>
</dbReference>
<dbReference type="Gene3D" id="3.30.160.60">
    <property type="entry name" value="Classic Zinc Finger"/>
    <property type="match status" value="1"/>
</dbReference>
<feature type="compositionally biased region" description="Low complexity" evidence="9">
    <location>
        <begin position="138"/>
        <end position="150"/>
    </location>
</feature>
<accession>A0AAE0WP89</accession>
<dbReference type="EMBL" id="JAUTXT010000014">
    <property type="protein sequence ID" value="KAK3675433.1"/>
    <property type="molecule type" value="Genomic_DNA"/>
</dbReference>
<feature type="region of interest" description="Disordered" evidence="9">
    <location>
        <begin position="126"/>
        <end position="173"/>
    </location>
</feature>
<keyword evidence="4" id="KW-0862">Zinc</keyword>
<evidence type="ECO:0000256" key="6">
    <source>
        <dbReference type="ARBA" id="ARBA00023163"/>
    </source>
</evidence>
<proteinExistence type="predicted"/>
<dbReference type="InterPro" id="IPR036236">
    <property type="entry name" value="Znf_C2H2_sf"/>
</dbReference>
<gene>
    <name evidence="11" type="ORF">LTR78_004516</name>
</gene>
<evidence type="ECO:0000256" key="2">
    <source>
        <dbReference type="ARBA" id="ARBA00022723"/>
    </source>
</evidence>
<feature type="compositionally biased region" description="Polar residues" evidence="9">
    <location>
        <begin position="587"/>
        <end position="606"/>
    </location>
</feature>
<dbReference type="InterPro" id="IPR051061">
    <property type="entry name" value="Zinc_finger_trans_reg"/>
</dbReference>
<feature type="domain" description="C2H2-type" evidence="10">
    <location>
        <begin position="386"/>
        <end position="410"/>
    </location>
</feature>
<evidence type="ECO:0000256" key="7">
    <source>
        <dbReference type="ARBA" id="ARBA00023242"/>
    </source>
</evidence>
<dbReference type="PANTHER" id="PTHR46179:SF13">
    <property type="entry name" value="C2H2-TYPE DOMAIN-CONTAINING PROTEIN"/>
    <property type="match status" value="1"/>
</dbReference>
<feature type="region of interest" description="Disordered" evidence="9">
    <location>
        <begin position="578"/>
        <end position="606"/>
    </location>
</feature>
<evidence type="ECO:0000313" key="11">
    <source>
        <dbReference type="EMBL" id="KAK3675433.1"/>
    </source>
</evidence>
<sequence>MPSVHPRRRPAHLDPDMTPSLISSFQNMNLRKGQTFSNTNKTEDIWDPVESLPVPTAARSTTCPKSLEDLLIGAGERRTAELFQRVDQAIATNSKLALGAVLCEPEVLPVPTFVVASAREDTTLQKVRPDYRRHSHSSDSGIGSSVADSDCVSLKSTEETSTRSPLVTDDEDEEAGLSDYACKQIHKYIVKPILEEDALKDFHPLIQEVPERIGNKEITTLRELEKTLIFLAPEYSRSPSKYLRFCQRTIRVLHTTVTTLHESDQRTPADRPYTQGYFFDLVEQIRRYAQILQATRERQEQGKKLGEMDYTPDETVSLHGGMSHNGKPAELVRHIKDGKTISVATGLPLSEEEITMKRPMPADIVDDEEAMRSMARRKKGAKPETHYCPVDACDKEFKRPCDLTKHIKTHERPWKCPDDKCKFHGQGWPTEKELERHINDKHSAEPPSYRCLFQPCPYNSKRESNCKQHMEKAHGWQYVRSKSNGKGKGSKTVTRLPRGSVPPSPSSTLLTPLTPIAPSPSWASSRGSMPPPPLGVAGPSSYNTPSWTAPSPNFSGNDFAGHFNMNFNFNDMANFPTPALSDDRRASTTNSSHSGLQLDGSSVENSVSPQDLHFDDFDFSNLNFPQPSPYATEGASCFDTGMGGVSTMEHISPGGAQLNQTITAPHHYDAMNIDEGFGGDFTLYGAGSGAPVTTGGDMFAPLPTDGSSWGDFGGHFDFKTPNMPAGNSALDELFPELKGH</sequence>
<keyword evidence="12" id="KW-1185">Reference proteome</keyword>
<dbReference type="GO" id="GO:0008270">
    <property type="term" value="F:zinc ion binding"/>
    <property type="evidence" value="ECO:0007669"/>
    <property type="project" value="UniProtKB-KW"/>
</dbReference>
<evidence type="ECO:0000256" key="5">
    <source>
        <dbReference type="ARBA" id="ARBA00023015"/>
    </source>
</evidence>
<evidence type="ECO:0000256" key="1">
    <source>
        <dbReference type="ARBA" id="ARBA00004123"/>
    </source>
</evidence>
<comment type="subcellular location">
    <subcellularLocation>
        <location evidence="1">Nucleus</location>
    </subcellularLocation>
</comment>